<dbReference type="FunFam" id="1.10.1200.10:FF:000007">
    <property type="entry name" value="Probable polyketide synthase pks17"/>
    <property type="match status" value="3"/>
</dbReference>
<evidence type="ECO:0000259" key="12">
    <source>
        <dbReference type="PROSITE" id="PS52004"/>
    </source>
</evidence>
<dbReference type="SUPFAM" id="SSF55048">
    <property type="entry name" value="Probable ACP-binding domain of malonyl-CoA ACP transacylase"/>
    <property type="match status" value="3"/>
</dbReference>
<evidence type="ECO:0000256" key="3">
    <source>
        <dbReference type="ARBA" id="ARBA00022553"/>
    </source>
</evidence>
<evidence type="ECO:0000259" key="11">
    <source>
        <dbReference type="PROSITE" id="PS50075"/>
    </source>
</evidence>
<dbReference type="PROSITE" id="PS52019">
    <property type="entry name" value="PKS_MFAS_DH"/>
    <property type="match status" value="1"/>
</dbReference>
<feature type="compositionally biased region" description="Basic residues" evidence="10">
    <location>
        <begin position="2120"/>
        <end position="2130"/>
    </location>
</feature>
<dbReference type="Pfam" id="PF16197">
    <property type="entry name" value="KAsynt_C_assoc"/>
    <property type="match status" value="3"/>
</dbReference>
<dbReference type="SMART" id="SM00826">
    <property type="entry name" value="PKS_DH"/>
    <property type="match status" value="1"/>
</dbReference>
<dbReference type="PROSITE" id="PS00606">
    <property type="entry name" value="KS3_1"/>
    <property type="match status" value="3"/>
</dbReference>
<feature type="domain" description="Carrier" evidence="11">
    <location>
        <begin position="5359"/>
        <end position="5434"/>
    </location>
</feature>
<dbReference type="NCBIfam" id="NF045894">
    <property type="entry name" value="PKS_plus_SDR"/>
    <property type="match status" value="1"/>
</dbReference>
<dbReference type="InterPro" id="IPR018201">
    <property type="entry name" value="Ketoacyl_synth_AS"/>
</dbReference>
<dbReference type="Pfam" id="PF08659">
    <property type="entry name" value="KR"/>
    <property type="match status" value="3"/>
</dbReference>
<dbReference type="InterPro" id="IPR020841">
    <property type="entry name" value="PKS_Beta-ketoAc_synthase_dom"/>
</dbReference>
<dbReference type="InterPro" id="IPR016035">
    <property type="entry name" value="Acyl_Trfase/lysoPLipase"/>
</dbReference>
<evidence type="ECO:0000256" key="8">
    <source>
        <dbReference type="ARBA" id="ARBA00023315"/>
    </source>
</evidence>
<evidence type="ECO:0000313" key="14">
    <source>
        <dbReference type="EMBL" id="AFV30247.1"/>
    </source>
</evidence>
<dbReference type="InterPro" id="IPR014030">
    <property type="entry name" value="Ketoacyl_synth_N"/>
</dbReference>
<dbReference type="InterPro" id="IPR001227">
    <property type="entry name" value="Ac_transferase_dom_sf"/>
</dbReference>
<evidence type="ECO:0000256" key="6">
    <source>
        <dbReference type="ARBA" id="ARBA00023194"/>
    </source>
</evidence>
<dbReference type="SMART" id="SM00823">
    <property type="entry name" value="PKS_PP"/>
    <property type="match status" value="4"/>
</dbReference>
<dbReference type="InterPro" id="IPR014031">
    <property type="entry name" value="Ketoacyl_synth_C"/>
</dbReference>
<dbReference type="InterPro" id="IPR049552">
    <property type="entry name" value="PKS_DH_N"/>
</dbReference>
<dbReference type="InterPro" id="IPR041618">
    <property type="entry name" value="PKS_DE"/>
</dbReference>
<dbReference type="SUPFAM" id="SSF47336">
    <property type="entry name" value="ACP-like"/>
    <property type="match status" value="4"/>
</dbReference>
<dbReference type="InterPro" id="IPR036291">
    <property type="entry name" value="NAD(P)-bd_dom_sf"/>
</dbReference>
<dbReference type="PROSITE" id="PS50075">
    <property type="entry name" value="CARRIER"/>
    <property type="match status" value="4"/>
</dbReference>
<dbReference type="InterPro" id="IPR006162">
    <property type="entry name" value="Ppantetheine_attach_site"/>
</dbReference>
<dbReference type="EMBL" id="JX504844">
    <property type="protein sequence ID" value="AFV30247.1"/>
    <property type="molecule type" value="Genomic_DNA"/>
</dbReference>
<reference evidence="14" key="1">
    <citation type="submission" date="2012-08" db="EMBL/GenBank/DDBJ databases">
        <title>Identification and characterization of the hygrocin biosynthetic gene cluster from Streptomyces sp. LZ35.</title>
        <authorList>
            <person name="Wang H.X."/>
            <person name="Li S.R."/>
            <person name="Shen Y.M."/>
        </authorList>
    </citation>
    <scope>NUCLEOTIDE SEQUENCE</scope>
    <source>
        <strain evidence="14">LZ35</strain>
    </source>
</reference>
<protein>
    <submittedName>
        <fullName evidence="14">Polyketide synthase</fullName>
    </submittedName>
</protein>
<keyword evidence="3" id="KW-0597">Phosphoprotein</keyword>
<dbReference type="InterPro" id="IPR009081">
    <property type="entry name" value="PP-bd_ACP"/>
</dbReference>
<dbReference type="GO" id="GO:0031177">
    <property type="term" value="F:phosphopantetheine binding"/>
    <property type="evidence" value="ECO:0007669"/>
    <property type="project" value="InterPro"/>
</dbReference>
<dbReference type="InterPro" id="IPR020807">
    <property type="entry name" value="PKS_DH"/>
</dbReference>
<dbReference type="Pfam" id="PF21089">
    <property type="entry name" value="PKS_DH_N"/>
    <property type="match status" value="1"/>
</dbReference>
<dbReference type="SUPFAM" id="SSF53901">
    <property type="entry name" value="Thiolase-like"/>
    <property type="match status" value="3"/>
</dbReference>
<feature type="domain" description="Carrier" evidence="11">
    <location>
        <begin position="2758"/>
        <end position="2833"/>
    </location>
</feature>
<dbReference type="Gene3D" id="3.30.300.30">
    <property type="match status" value="1"/>
</dbReference>
<dbReference type="GO" id="GO:0033068">
    <property type="term" value="P:macrolide biosynthetic process"/>
    <property type="evidence" value="ECO:0007669"/>
    <property type="project" value="UniProtKB-ARBA"/>
</dbReference>
<dbReference type="InterPro" id="IPR014043">
    <property type="entry name" value="Acyl_transferase_dom"/>
</dbReference>
<dbReference type="PROSITE" id="PS00455">
    <property type="entry name" value="AMP_BINDING"/>
    <property type="match status" value="1"/>
</dbReference>
<sequence length="5515" mass="575873">MKLEWVKPLRVTRNPDRREGRGGMLRTELIRPIQDLLTEQSRRFGTKTAYSDARRAISYAELETRTRRLAGHLAGLSLLPGDRVAMFLGNRVEMVESYFAVVRASGIGVPVNPHVSQAELEHLLTVSGSQVVITDTAHLPLLRRLNPGPSPLTVLVVGEDPVPAGSLPYERFATTEPGTPARDDHGLDDIAWMLFTSGTTSNPKGVLATQRNCLWSVAASYVPALGLTAEDRVLWPLPLFHSLSHIVCVLAVTAVGATARITDGHSAEDVLEQWGQERSTVIAGVPTLYHYLVRASKAPGFTAPELRVGLVGGAVTTAALRHSVEDAFGAPLIDAYGSTETSGSIAINWPTGARVEGSCGLPVPGLALRVVDHRTGLDVPDGTEGEVWVRGPNIMAGYHNQPEATAEALRDGWFHTGDLARRDRDGYLTITGRLKELIIRAGENIHPVEVEDVLRMAPGVADAAVVGKPHDVFGEVPVAFIVPAPGGFDPARALALCRERLSYFKVPEELYEITRIPRTATGKVTRHRLLDGPARLRAVGNAYHDALFRTKWIPQPSAPRPSASPLSVARPRPGRWVLLGRRLPELAGLSRATGTEPAERLDTADDVAGLRAAVATGGAPPAVALLPTPADTTEGVLREVETWLASAELSDALLVVLTRSAMATTTGEDVRNPEQAALWGLVRSLQAAHPGRLAIVDLDEPEDELNGEPDDEACADALVAAVASGEPQSAVRSGVVLLPRLERVALDSGLDGGPEAGADGGGDTERASSVAFDPHGTAVVTGVDTRRGAVIARHLATGYGIRRLLLIAPPGQGGLAGELCAQLTDAGADVQLVECDLDNRTKLRRALAKAKSPLSVVVHAWEAVDEPSDGRVAAEARTLHELTRNADLTAFVLSSSTKGLLGAADETTEAASAAFLDAYAQHLRMRGTPARSIAWGPWQGETDETAGALSRQQALAALDAALTVDQAQLAAMKLDSTAVPTGTTPPLLRDLLDIPARAATVDDAVTLALRERLMESHEAERDRLLTELVREHLADLLGLADKQAVEPDRAFTDLGLTSVTVVELRNRLSEATGLRLPATSAFDHPTPVELGSMLRRELLGGSTAVASGLSTSPASAPVSVPAPAPAVVAVDDPIAIVGMACRLPGGVGSPEELWELVLAGGEGIGEFPADRGWDLEKLFDPDPDHAGTSYARRGGFLHDAGEFDADFFGISPREALAMDPQQRLLLETSWEALERAGIDLASLRGQDVGVFAGMMHQNYGVGAGEGTDAPVGLEGHLMTGTSASVVSGRVSYVLGFEGPAVTVDTACSSSLVALHLAAQALRAGECSMALAGGVTVMAGPDSFVEFSRQRGLAVDGRCKSFSASADGTGWAEGVGVVVLERLSAAERNGHRVLAVVRGSAVNQDGASNGLTAPNGPSQQRVIRRALTGAGLVAADVDAVEAHGTGTPLGDPIEAQAVLATYGQDRDRPLLMGSLKSNIGHAQAAAGVAGVIKMVLALRCGVLPRTLHVDEPTPQVDWSSGAVELLTEQRVWPEVGRPRRAGVSGFGVSGTNAHVILEQAPDRPESGVPAAEAPGGVVPLVVSGRGGAGLRGQARSLLDFMEHHPDVRVVELGAALASGRAALSDRAVVVAGDRGEALTGLAAVAEGGGPGSADVRGRVAFVFPGQGAQWVGMGAELLESSPVFAEGLRECAEALDPLTGWSLLDVVRGVGGVPGFDRVDVVQPVSFAVMVGLARVWLAAGVVPSVVVGHSQGEIAAACVAGGLSLEDAARVVVLRSRAVAAGLSGRGGMVSLALGVAEAEGLVERWGGRVEVAAVNGPSSVVVAGEPDALRELVLECEGAVRARWVDVDYASHTAQVEAVEEELARSLAQIRPVPSRIPFFSTVEAGWLDTAELDAGYWYRNLRSTVRFGPSIERLLEADFRAFVEVSAHPVLTMGIEAAAERADVGPVVVTGTLRRDQGDMRRVLTSLAEAYVHGVPVDWTALFDDIPAHAAPDLPTYAFQRQHYWLKSGRRTGEVTAVGLAGAQHPLLGAWVELPDMDGVLFTSRLSLSTHPWLADHTVAGAVVLPGSAFVELAVRAGDEVGCGVVDELLIEAPLVLMEGMSVQLQVVVDGADDSGRRRLTIHSRRQGHGSDGADWTRHATGTLAQAVTTTAPETDLAPWPPTGATPIDVDQVYEELARGGRGLGPAFRVLRSAWTLGADVFAEVELADEQQPDTTRYALHPALLEAVCHADTHRWASALPATYRAVSLSATGASALRVRISPDGQGGVTLELADSAGGAVGSVGSVTSRPLPAEGLAPGAGTAPHDALFQVEWFPLPVVSAAPALATLDPVMVTSPAELTTFAAQGDVSPFVRAELTDTTLGLRALTSQALEWVQAWLAAPDSGSRLVIVTREITDPVCAAVWGLVRSAQSEAPDRLVLVAMDEDDASRALLPAALATGEPQIAINAGVASVPRLVRAAPDEEAPHRPLDPAGTVLITGGTGALGRLLARHLAAEHGVRNLLLVSRRGPAAEGVAELESELAALGASVRTVARDIGDRTAVADLLDSIPADAPLTAVVHTAGVLDDGMVTAMTPGRLDTVLHPKADAAVILHELTCDMDLAAFVMFSSAAGVFGNPGQANYAAANAFLDALAQRRGAAGLPATALAWGHWALGSEMTAHLTTSDLRQHTRRFGMTSLSEETGLALFDAGLRSATPALVAARLDLAGLRADAAATPVVPLLHKLVPPGRRVVSPTASPRTDLVRRLESSDPAERERTLLDLVTHHAAQVLGHSSAEGIAARRAFRELGFDSLTSVELRNRLNAATALRLPSTLLYDHPSPLALTRHLHAELLGAPSAPAASQPAGEASDDGIAIVAMSCRFPGGVSSPEDFWRLISEGGDAVGDFPDDRGWDLSALYDSDPDHPGTSYVRHGAFLPDAAGFDADFFGISPREALAMDPQQRLLLETSWEVFERAGIDPTTLGGSAVGVFTGMNTQDYAIRLRHVPHEVEGHRITGVSAAVLSGRVAYTLGLEGPAVTVDTACSSSLVALHLAAQALRAGECSMALAGGVTVMAGPDAFVDFSRQRGLSVDGRCRPFAASADGTGWAEGVGVLLLERLSDAERNGHQVLAVVRGSAVNQDGASNGLTAPNGPSQQRVIRQALASAGVAAADVDVVEAHGTGTALGDPIEAQAIIATYGQDRDRPLWLGSVKSNIGHAQAAAGVAGVIKTVMAMRHGVLPRTLHVDAPTPEVDWSAGSVALLTEERPWPDAERPRRAGVSAFGVSGTNAHVIVEQAPATAAAPAPEDPDTIPAVPWVISARSADALHGQAARLAEFARMHPELDPGDIAHSLITTRAVLEHRAVVVGTGRAELLSGLEAITGPTDGPVARGVPSPGRLAVLFTGQGSQHAGMGRELHARYPVFRVVFDAACARLDRHLVDAGHVTHSVRDVVFAQPGSPDAELLDRTVFAQAGLFAVETALFRLYESWGVRPDILAGHSVGELTAAHVAGVLSLDDAAALLAARARLMQALPGGAMVALNAPEAMVRSLLADAPGAVDIAAVNGSASVVVSGDEDAVVAVERRCAAKGYRTKRLRVSHAFHSAHMDGMLDAFRAVAAGLTYAPPAVPIVSNVTGELATTDQLCSPDYWVEHARRTVRFLDGVRTLHTRDVTTFLELGPGGVLTAMAQEALGDGADPAMFVPTLHGEQADPLAAVAALARLHVRGVPVDWTALLPGTSRPRVDLPTYAFQHRRYWPDAPASDALLSDAAAPGALVTDSGTAGELRPAGSLPEAAALQGGGATPFVERLMAGTEAERHRLVLDLVLSSAAAVLGHDDASAIDGERAFQDLGFDSLNVVRLRNRLRELTGAELPTTLAFDHPTPAALASFLHARLLGQHTGRTGSAWPVGDPTEPIAIVGMACRLPGGVASPEDLWELVLAGGEGIGEFPADRGWDLEKLFDPDPDHAGTSYARRGGFLYDAAEFDAGFFGISPREALAMDPQQRLLLETSWEALERAGIDPVSLRGQDIGVFAGMVNHDYTSRLGTAPDGSEGYLMTGGAGSVLSGRVSYVLGFEGPAVTVDTACSSSLVALHLAAQALRAGECSMALAGGVTVMAGPDAFVEFSRQRGLAPDGRSKSFAAAADGTGWAEGVGVVLVERLSDAERNGHRVLAVVRGSAVNQDGASNGLTAPNGPSQQRVIRRALAGAGLVAADVDVVEAHGTGTPLGDPIEAQAVLATYGQDRDRPLLMGSLKSNVGHAQAAAGVAGVIKMVLALRYGVLPRTLHVDEPSPQVDWSSGAVELLTEQRVWPEVGRPRRAGVSAFGVSGTNAHVILEQPLDVPDSELPAPQLPGGLALLPVSARGEDALRAQAQRLLSFLDQRPDQDLGELSLALGCGRAGLSDRGVVVAGGREELLVGLGGLVRGEGGVGVVSGSVVRGRLGVLFAGQGCQRVGMGRGLYEVFPVFRDAFDVVCEVLDRELGAGGVVGSVREVVFGGGGLLERTVFAQAGLFAVEVGLFRLVESWGVVVDVVGGHSVGEVTAAYVAGVLSLEDAAVLVAARGRLMEALPEGGAMVAVGAGEEVVRPLLVSGVDIAAVNGPAAVVLSGDEGPVLRVAGELSDQGCRTRRLAVSHAFHSARMEPMLEEFREAIADLSFSAPVIPLVSNVTGRLADAETVCSPEYWVEHVRSAVRFADGVRALADYGVGTYLELAPDAVLSAMVGDCLPGGSAAESVVVPSLRREGDEPRALMTAIAQLHVAGVHLDFGALFGGAVPPAHLPDLPTYAFQRAHYWLHDTRPASPQGPATASDDTDARFWAAVEREDLGSVAEALELANGEDDRAALDAVGGALGVLSDWRRKRGEKSAADRLRYQATWKPLPGAASGVPNGTWLVVLPYGCQDDDYAAQVVPALNRQGLRTTNLRLDGAETADRTALAETLRSALADREDIGGVLSLLALDQRIRTGSATLTEGVAATLTLVQALGDLGSSGSAGSLSSGHRLYCATRGAVSVGAADGLIAPEQAAVWGLGLAVALEQPDRWGALVDLPEVFDDRATRALLGALADPGDEDQLAIRTTGAFVRRLRSHPLPTDVAKPEWRPRGTVLVTGGTEGLGRHAARWLAGAGAEHLVLTVQSDPEAPHVVALRDELSDQGAKVTVCPADLTDRDAVERLLTGPAAYPELSGVVHTADLARVAQADATGAAELAETLAAKVDGLLHLDALLADRDLDLFVVFSSVASVWGGGGQGLIGAANAQLDALVERRRARGLAATSVAWGVIDGFGVAADATAQEQLRRRGVLPMAPEAAMAALTHAVRHDDTLVAVADIDWSAFVPAFTSLRPSPLIADLPGVQEIVDSLRPDDATDESASEFLRDLAGASDAERERALMKVVRENTALALGHSGVEAVKPQRAFQEMGFDSLAAVNLRNTLGAALGTQLPATLVFDYPTPTALVEYLRTELLGDQGEDEITEADEEEIRRVLAAVPLSRFREAGVLDALRSLARTDAAAPDGSGSSADEELDLIDGMDIAGLVQRAFDGTQL</sequence>
<keyword evidence="4" id="KW-0808">Transferase</keyword>
<dbReference type="SMART" id="SM01294">
    <property type="entry name" value="PKS_PP_betabranch"/>
    <property type="match status" value="3"/>
</dbReference>
<dbReference type="InterPro" id="IPR016039">
    <property type="entry name" value="Thiolase-like"/>
</dbReference>
<evidence type="ECO:0000256" key="9">
    <source>
        <dbReference type="PROSITE-ProRule" id="PRU01363"/>
    </source>
</evidence>
<dbReference type="Gene3D" id="3.10.129.110">
    <property type="entry name" value="Polyketide synthase dehydratase"/>
    <property type="match status" value="1"/>
</dbReference>
<dbReference type="GO" id="GO:0004315">
    <property type="term" value="F:3-oxoacyl-[acyl-carrier-protein] synthase activity"/>
    <property type="evidence" value="ECO:0007669"/>
    <property type="project" value="InterPro"/>
</dbReference>
<dbReference type="Pfam" id="PF02801">
    <property type="entry name" value="Ketoacyl-synt_C"/>
    <property type="match status" value="3"/>
</dbReference>
<keyword evidence="6" id="KW-0045">Antibiotic biosynthesis</keyword>
<feature type="domain" description="Ketosynthase family 3 (KS3)" evidence="12">
    <location>
        <begin position="1131"/>
        <end position="1558"/>
    </location>
</feature>
<comment type="caution">
    <text evidence="9">Lacks conserved residue(s) required for the propagation of feature annotation.</text>
</comment>
<dbReference type="SUPFAM" id="SSF56801">
    <property type="entry name" value="Acetyl-CoA synthetase-like"/>
    <property type="match status" value="1"/>
</dbReference>
<dbReference type="Gene3D" id="6.10.140.1830">
    <property type="match status" value="1"/>
</dbReference>
<feature type="domain" description="PKS/mFAS DH" evidence="13">
    <location>
        <begin position="2027"/>
        <end position="2300"/>
    </location>
</feature>
<dbReference type="Pfam" id="PF00501">
    <property type="entry name" value="AMP-binding"/>
    <property type="match status" value="1"/>
</dbReference>
<dbReference type="Gene3D" id="3.40.50.12780">
    <property type="entry name" value="N-terminal domain of ligase-like"/>
    <property type="match status" value="1"/>
</dbReference>
<feature type="region of interest" description="Disordered" evidence="10">
    <location>
        <begin position="2120"/>
        <end position="2141"/>
    </location>
</feature>
<dbReference type="SMART" id="SM00822">
    <property type="entry name" value="PKS_KR"/>
    <property type="match status" value="3"/>
</dbReference>
<dbReference type="InterPro" id="IPR055123">
    <property type="entry name" value="SpnB-like_Rossmann"/>
</dbReference>
<feature type="domain" description="Ketosynthase family 3 (KS3)" evidence="12">
    <location>
        <begin position="2851"/>
        <end position="3275"/>
    </location>
</feature>
<dbReference type="Gene3D" id="3.30.70.3290">
    <property type="match status" value="3"/>
</dbReference>
<dbReference type="InterPro" id="IPR049551">
    <property type="entry name" value="PKS_DH_C"/>
</dbReference>
<proteinExistence type="predicted"/>
<dbReference type="InterPro" id="IPR020845">
    <property type="entry name" value="AMP-binding_CS"/>
</dbReference>
<dbReference type="SUPFAM" id="SSF51735">
    <property type="entry name" value="NAD(P)-binding Rossmann-fold domains"/>
    <property type="match status" value="6"/>
</dbReference>
<dbReference type="InterPro" id="IPR042104">
    <property type="entry name" value="PKS_dehydratase_sf"/>
</dbReference>
<dbReference type="Pfam" id="PF22953">
    <property type="entry name" value="SpnB_Rossmann"/>
    <property type="match status" value="2"/>
</dbReference>
<feature type="region of interest" description="N-terminal hotdog fold" evidence="9">
    <location>
        <begin position="2027"/>
        <end position="2153"/>
    </location>
</feature>
<dbReference type="SMART" id="SM00825">
    <property type="entry name" value="PKS_KS"/>
    <property type="match status" value="3"/>
</dbReference>
<dbReference type="InterPro" id="IPR049900">
    <property type="entry name" value="PKS_mFAS_DH"/>
</dbReference>
<evidence type="ECO:0000259" key="13">
    <source>
        <dbReference type="PROSITE" id="PS52019"/>
    </source>
</evidence>
<feature type="region of interest" description="Disordered" evidence="10">
    <location>
        <begin position="748"/>
        <end position="769"/>
    </location>
</feature>
<keyword evidence="5" id="KW-0677">Repeat</keyword>
<dbReference type="Pfam" id="PF00550">
    <property type="entry name" value="PP-binding"/>
    <property type="match status" value="4"/>
</dbReference>
<dbReference type="GO" id="GO:0006633">
    <property type="term" value="P:fatty acid biosynthetic process"/>
    <property type="evidence" value="ECO:0007669"/>
    <property type="project" value="InterPro"/>
</dbReference>
<dbReference type="InterPro" id="IPR042099">
    <property type="entry name" value="ANL_N_sf"/>
</dbReference>
<dbReference type="Pfam" id="PF00109">
    <property type="entry name" value="ketoacyl-synt"/>
    <property type="match status" value="3"/>
</dbReference>
<keyword evidence="7" id="KW-0511">Multifunctional enzyme</keyword>
<gene>
    <name evidence="14" type="primary">hgcA</name>
</gene>
<feature type="domain" description="Ketosynthase family 3 (KS3)" evidence="12">
    <location>
        <begin position="3890"/>
        <end position="4314"/>
    </location>
</feature>
<dbReference type="InterPro" id="IPR045851">
    <property type="entry name" value="AMP-bd_C_sf"/>
</dbReference>
<dbReference type="InterPro" id="IPR050091">
    <property type="entry name" value="PKS_NRPS_Biosynth_Enz"/>
</dbReference>
<feature type="compositionally biased region" description="Gly residues" evidence="10">
    <location>
        <begin position="750"/>
        <end position="761"/>
    </location>
</feature>
<dbReference type="CDD" id="cd00833">
    <property type="entry name" value="PKS"/>
    <property type="match status" value="3"/>
</dbReference>
<dbReference type="Gene3D" id="3.40.366.10">
    <property type="entry name" value="Malonyl-Coenzyme A Acyl Carrier Protein, domain 2"/>
    <property type="match status" value="3"/>
</dbReference>
<organism evidence="14">
    <name type="scientific">Streptomyces sp. LZ35</name>
    <dbReference type="NCBI Taxonomy" id="1245024"/>
    <lineage>
        <taxon>Bacteria</taxon>
        <taxon>Bacillati</taxon>
        <taxon>Actinomycetota</taxon>
        <taxon>Actinomycetes</taxon>
        <taxon>Kitasatosporales</taxon>
        <taxon>Streptomycetaceae</taxon>
        <taxon>Streptomyces</taxon>
    </lineage>
</organism>
<dbReference type="InterPro" id="IPR036736">
    <property type="entry name" value="ACP-like_sf"/>
</dbReference>
<dbReference type="SMART" id="SM00827">
    <property type="entry name" value="PKS_AT"/>
    <property type="match status" value="3"/>
</dbReference>
<dbReference type="GO" id="GO:0004312">
    <property type="term" value="F:fatty acid synthase activity"/>
    <property type="evidence" value="ECO:0007669"/>
    <property type="project" value="TreeGrafter"/>
</dbReference>
<dbReference type="Pfam" id="PF00698">
    <property type="entry name" value="Acyl_transf_1"/>
    <property type="match status" value="3"/>
</dbReference>
<dbReference type="Pfam" id="PF13193">
    <property type="entry name" value="AMP-binding_C"/>
    <property type="match status" value="1"/>
</dbReference>
<dbReference type="InterPro" id="IPR000873">
    <property type="entry name" value="AMP-dep_synth/lig_dom"/>
</dbReference>
<dbReference type="Pfam" id="PF18369">
    <property type="entry name" value="PKS_DE"/>
    <property type="match status" value="1"/>
</dbReference>
<evidence type="ECO:0000256" key="5">
    <source>
        <dbReference type="ARBA" id="ARBA00022737"/>
    </source>
</evidence>
<keyword evidence="2" id="KW-0596">Phosphopantetheine</keyword>
<dbReference type="InterPro" id="IPR013968">
    <property type="entry name" value="PKS_KR"/>
</dbReference>
<dbReference type="PANTHER" id="PTHR43775:SF51">
    <property type="entry name" value="INACTIVE PHENOLPHTHIOCEROL SYNTHESIS POLYKETIDE SYNTHASE TYPE I PKS1-RELATED"/>
    <property type="match status" value="1"/>
</dbReference>
<keyword evidence="8" id="KW-0012">Acyltransferase</keyword>
<comment type="pathway">
    <text evidence="1">Antibiotic biosynthesis.</text>
</comment>
<dbReference type="Gene3D" id="3.40.50.720">
    <property type="entry name" value="NAD(P)-binding Rossmann-like Domain"/>
    <property type="match status" value="3"/>
</dbReference>
<evidence type="ECO:0000256" key="10">
    <source>
        <dbReference type="SAM" id="MobiDB-lite"/>
    </source>
</evidence>
<dbReference type="CDD" id="cd08956">
    <property type="entry name" value="KR_3_FAS_SDR_x"/>
    <property type="match status" value="2"/>
</dbReference>
<name>K4MNG8_9ACTN</name>
<dbReference type="FunFam" id="3.40.47.10:FF:000019">
    <property type="entry name" value="Polyketide synthase type I"/>
    <property type="match status" value="3"/>
</dbReference>
<evidence type="ECO:0000256" key="4">
    <source>
        <dbReference type="ARBA" id="ARBA00022679"/>
    </source>
</evidence>
<dbReference type="InterPro" id="IPR057326">
    <property type="entry name" value="KR_dom"/>
</dbReference>
<dbReference type="Gene3D" id="3.40.47.10">
    <property type="match status" value="3"/>
</dbReference>
<dbReference type="PROSITE" id="PS00012">
    <property type="entry name" value="PHOSPHOPANTETHEINE"/>
    <property type="match status" value="3"/>
</dbReference>
<dbReference type="InterPro" id="IPR025110">
    <property type="entry name" value="AMP-bd_C"/>
</dbReference>
<dbReference type="PROSITE" id="PS52004">
    <property type="entry name" value="KS3_2"/>
    <property type="match status" value="3"/>
</dbReference>
<feature type="domain" description="Carrier" evidence="11">
    <location>
        <begin position="3797"/>
        <end position="3872"/>
    </location>
</feature>
<dbReference type="InterPro" id="IPR032821">
    <property type="entry name" value="PKS_assoc"/>
</dbReference>
<dbReference type="InterPro" id="IPR016036">
    <property type="entry name" value="Malonyl_transacylase_ACP-bd"/>
</dbReference>
<feature type="domain" description="Carrier" evidence="11">
    <location>
        <begin position="1023"/>
        <end position="1098"/>
    </location>
</feature>
<dbReference type="FunFam" id="3.40.366.10:FF:000002">
    <property type="entry name" value="Probable polyketide synthase 2"/>
    <property type="match status" value="2"/>
</dbReference>
<accession>K4MNG8</accession>
<evidence type="ECO:0000256" key="1">
    <source>
        <dbReference type="ARBA" id="ARBA00004792"/>
    </source>
</evidence>
<feature type="region of interest" description="C-terminal hotdog fold" evidence="9">
    <location>
        <begin position="2167"/>
        <end position="2300"/>
    </location>
</feature>
<dbReference type="PANTHER" id="PTHR43775">
    <property type="entry name" value="FATTY ACID SYNTHASE"/>
    <property type="match status" value="1"/>
</dbReference>
<evidence type="ECO:0000256" key="2">
    <source>
        <dbReference type="ARBA" id="ARBA00022450"/>
    </source>
</evidence>
<dbReference type="CDD" id="cd08952">
    <property type="entry name" value="KR_1_SDR_x"/>
    <property type="match status" value="1"/>
</dbReference>
<dbReference type="SUPFAM" id="SSF52151">
    <property type="entry name" value="FabD/lysophospholipase-like"/>
    <property type="match status" value="3"/>
</dbReference>
<dbReference type="InterPro" id="IPR020806">
    <property type="entry name" value="PKS_PP-bd"/>
</dbReference>
<dbReference type="Pfam" id="PF14765">
    <property type="entry name" value="PS-DH"/>
    <property type="match status" value="1"/>
</dbReference>
<dbReference type="Gene3D" id="1.10.1200.10">
    <property type="entry name" value="ACP-like"/>
    <property type="match status" value="4"/>
</dbReference>
<evidence type="ECO:0000256" key="7">
    <source>
        <dbReference type="ARBA" id="ARBA00023268"/>
    </source>
</evidence>